<dbReference type="Gene3D" id="1.20.1280.50">
    <property type="match status" value="1"/>
</dbReference>
<accession>A0A0C9YRG2</accession>
<evidence type="ECO:0000313" key="3">
    <source>
        <dbReference type="Proteomes" id="UP000054018"/>
    </source>
</evidence>
<dbReference type="EMBL" id="KN834534">
    <property type="protein sequence ID" value="KIK10608.1"/>
    <property type="molecule type" value="Genomic_DNA"/>
</dbReference>
<keyword evidence="3" id="KW-1185">Reference proteome</keyword>
<name>A0A0C9YRG2_9AGAM</name>
<dbReference type="AlphaFoldDB" id="A0A0C9YRG2"/>
<gene>
    <name evidence="2" type="ORF">PISMIDRAFT_49380</name>
</gene>
<dbReference type="Proteomes" id="UP000054018">
    <property type="component" value="Unassembled WGS sequence"/>
</dbReference>
<reference evidence="3" key="2">
    <citation type="submission" date="2015-01" db="EMBL/GenBank/DDBJ databases">
        <title>Evolutionary Origins and Diversification of the Mycorrhizal Mutualists.</title>
        <authorList>
            <consortium name="DOE Joint Genome Institute"/>
            <consortium name="Mycorrhizal Genomics Consortium"/>
            <person name="Kohler A."/>
            <person name="Kuo A."/>
            <person name="Nagy L.G."/>
            <person name="Floudas D."/>
            <person name="Copeland A."/>
            <person name="Barry K.W."/>
            <person name="Cichocki N."/>
            <person name="Veneault-Fourrey C."/>
            <person name="LaButti K."/>
            <person name="Lindquist E.A."/>
            <person name="Lipzen A."/>
            <person name="Lundell T."/>
            <person name="Morin E."/>
            <person name="Murat C."/>
            <person name="Riley R."/>
            <person name="Ohm R."/>
            <person name="Sun H."/>
            <person name="Tunlid A."/>
            <person name="Henrissat B."/>
            <person name="Grigoriev I.V."/>
            <person name="Hibbett D.S."/>
            <person name="Martin F."/>
        </authorList>
    </citation>
    <scope>NUCLEOTIDE SEQUENCE [LARGE SCALE GENOMIC DNA]</scope>
    <source>
        <strain evidence="3">441</strain>
    </source>
</reference>
<feature type="non-terminal residue" evidence="2">
    <location>
        <position position="86"/>
    </location>
</feature>
<feature type="domain" description="F-box" evidence="1">
    <location>
        <begin position="41"/>
        <end position="86"/>
    </location>
</feature>
<evidence type="ECO:0000313" key="2">
    <source>
        <dbReference type="EMBL" id="KIK10608.1"/>
    </source>
</evidence>
<feature type="non-terminal residue" evidence="2">
    <location>
        <position position="1"/>
    </location>
</feature>
<reference evidence="2 3" key="1">
    <citation type="submission" date="2014-04" db="EMBL/GenBank/DDBJ databases">
        <authorList>
            <consortium name="DOE Joint Genome Institute"/>
            <person name="Kuo A."/>
            <person name="Kohler A."/>
            <person name="Costa M.D."/>
            <person name="Nagy L.G."/>
            <person name="Floudas D."/>
            <person name="Copeland A."/>
            <person name="Barry K.W."/>
            <person name="Cichocki N."/>
            <person name="Veneault-Fourrey C."/>
            <person name="LaButti K."/>
            <person name="Lindquist E.A."/>
            <person name="Lipzen A."/>
            <person name="Lundell T."/>
            <person name="Morin E."/>
            <person name="Murat C."/>
            <person name="Sun H."/>
            <person name="Tunlid A."/>
            <person name="Henrissat B."/>
            <person name="Grigoriev I.V."/>
            <person name="Hibbett D.S."/>
            <person name="Martin F."/>
            <person name="Nordberg H.P."/>
            <person name="Cantor M.N."/>
            <person name="Hua S.X."/>
        </authorList>
    </citation>
    <scope>NUCLEOTIDE SEQUENCE [LARGE SCALE GENOMIC DNA]</scope>
    <source>
        <strain evidence="2 3">441</strain>
    </source>
</reference>
<dbReference type="OrthoDB" id="2642492at2759"/>
<organism evidence="2 3">
    <name type="scientific">Pisolithus microcarpus 441</name>
    <dbReference type="NCBI Taxonomy" id="765257"/>
    <lineage>
        <taxon>Eukaryota</taxon>
        <taxon>Fungi</taxon>
        <taxon>Dikarya</taxon>
        <taxon>Basidiomycota</taxon>
        <taxon>Agaricomycotina</taxon>
        <taxon>Agaricomycetes</taxon>
        <taxon>Agaricomycetidae</taxon>
        <taxon>Boletales</taxon>
        <taxon>Sclerodermatineae</taxon>
        <taxon>Pisolithaceae</taxon>
        <taxon>Pisolithus</taxon>
    </lineage>
</organism>
<dbReference type="HOGENOM" id="CLU_2503990_0_0_1"/>
<dbReference type="STRING" id="765257.A0A0C9YRG2"/>
<dbReference type="SUPFAM" id="SSF81383">
    <property type="entry name" value="F-box domain"/>
    <property type="match status" value="1"/>
</dbReference>
<dbReference type="InterPro" id="IPR036047">
    <property type="entry name" value="F-box-like_dom_sf"/>
</dbReference>
<dbReference type="Pfam" id="PF12937">
    <property type="entry name" value="F-box-like"/>
    <property type="match status" value="1"/>
</dbReference>
<dbReference type="InterPro" id="IPR001810">
    <property type="entry name" value="F-box_dom"/>
</dbReference>
<sequence>DSLLQTILSANVAQLDYIHTFLRLAMLQVSRQRNTFAIATCLPHEVLLLIFEHAVGVKDSTILRVLSQVCGRWRAIVLQDPLLWRK</sequence>
<protein>
    <recommendedName>
        <fullName evidence="1">F-box domain-containing protein</fullName>
    </recommendedName>
</protein>
<proteinExistence type="predicted"/>
<evidence type="ECO:0000259" key="1">
    <source>
        <dbReference type="Pfam" id="PF12937"/>
    </source>
</evidence>